<sequence length="641" mass="69735">MSQITSFDLWRNGIFIGQDQPQRTGLPRHIDGLRKALLDYGCNIPDHLNFKSAEDESRCLNAIAKTLNVYEPERASFNFRLAQLKDIKRKAEDLDKEGDCDWEPFFLKHFFDILLYQTGKKEGESDSTRSSRPLRLFEEEGFRQDDRIGLPMPEPDWVSSFTVSNNPKGNTKENLSSGLLQHLAQHGLESDASGSLASTKRVLNPDRDWVCFPWLIVQHAKPGDPETQCNLEAAKASAMAVMMLERLCGRVPVSMQGKVNEHVPPVVVITTIQKMVRVWVTYSYKKQEPVLKTPVKSIFSNIQNASGGSGLFQTGSATTGIFSAGNDKPASAGSGLFQTRPSTASISSANDVKSAAVQDVPEFKFSMPPKEQQSKKEQTVPSPDKHSEFNFAAPVPKVDQNIPPAENPPKFKFGGPLPTVKEPAAKVDFAAPLTQGKQPVFNFKFSLLPASEDQTIGLTSALLANPPPVKQKEVRSGSIYFSTPFMAKDETRGSTASALFPSLSTVKDKDNKTSSSNAESKTHQATIPYPVPQAEAGNNDDDEKYDAGDEEDAEECKNEDEGEGEGEASDRAKEPLPLTPGNAEKGTGAGKGEASGGVKKAPSKAKKPKQGNGAGEGEWALSREEAAALISKLVDGYKSDK</sequence>
<dbReference type="AlphaFoldDB" id="A0AAD4EVV9"/>
<evidence type="ECO:0000256" key="1">
    <source>
        <dbReference type="SAM" id="MobiDB-lite"/>
    </source>
</evidence>
<dbReference type="Proteomes" id="UP001197093">
    <property type="component" value="Unassembled WGS sequence"/>
</dbReference>
<feature type="region of interest" description="Disordered" evidence="1">
    <location>
        <begin position="365"/>
        <end position="385"/>
    </location>
</feature>
<feature type="compositionally biased region" description="Polar residues" evidence="1">
    <location>
        <begin position="513"/>
        <end position="525"/>
    </location>
</feature>
<keyword evidence="3" id="KW-1185">Reference proteome</keyword>
<name>A0AAD4EVV9_9PEZI</name>
<reference evidence="2" key="1">
    <citation type="submission" date="2023-02" db="EMBL/GenBank/DDBJ databases">
        <authorList>
            <person name="Palmer J.M."/>
        </authorList>
    </citation>
    <scope>NUCLEOTIDE SEQUENCE</scope>
    <source>
        <strain evidence="2">FW57</strain>
    </source>
</reference>
<proteinExistence type="predicted"/>
<feature type="compositionally biased region" description="Polar residues" evidence="1">
    <location>
        <begin position="493"/>
        <end position="505"/>
    </location>
</feature>
<feature type="compositionally biased region" description="Acidic residues" evidence="1">
    <location>
        <begin position="538"/>
        <end position="567"/>
    </location>
</feature>
<organism evidence="2 3">
    <name type="scientific">Staphylotrichum longicolle</name>
    <dbReference type="NCBI Taxonomy" id="669026"/>
    <lineage>
        <taxon>Eukaryota</taxon>
        <taxon>Fungi</taxon>
        <taxon>Dikarya</taxon>
        <taxon>Ascomycota</taxon>
        <taxon>Pezizomycotina</taxon>
        <taxon>Sordariomycetes</taxon>
        <taxon>Sordariomycetidae</taxon>
        <taxon>Sordariales</taxon>
        <taxon>Chaetomiaceae</taxon>
        <taxon>Staphylotrichum</taxon>
    </lineage>
</organism>
<evidence type="ECO:0000313" key="3">
    <source>
        <dbReference type="Proteomes" id="UP001197093"/>
    </source>
</evidence>
<accession>A0AAD4EVV9</accession>
<comment type="caution">
    <text evidence="2">The sequence shown here is derived from an EMBL/GenBank/DDBJ whole genome shotgun (WGS) entry which is preliminary data.</text>
</comment>
<evidence type="ECO:0000313" key="2">
    <source>
        <dbReference type="EMBL" id="KAG7286268.1"/>
    </source>
</evidence>
<protein>
    <submittedName>
        <fullName evidence="2">Uncharacterized protein</fullName>
    </submittedName>
</protein>
<gene>
    <name evidence="2" type="ORF">NEMBOFW57_008576</name>
</gene>
<feature type="region of interest" description="Disordered" evidence="1">
    <location>
        <begin position="490"/>
        <end position="619"/>
    </location>
</feature>
<feature type="compositionally biased region" description="Basic and acidic residues" evidence="1">
    <location>
        <begin position="372"/>
        <end position="385"/>
    </location>
</feature>
<dbReference type="EMBL" id="JAHCVI010000004">
    <property type="protein sequence ID" value="KAG7286268.1"/>
    <property type="molecule type" value="Genomic_DNA"/>
</dbReference>